<evidence type="ECO:0000313" key="2">
    <source>
        <dbReference type="EMBL" id="NQX46353.1"/>
    </source>
</evidence>
<proteinExistence type="predicted"/>
<keyword evidence="1" id="KW-0472">Membrane</keyword>
<feature type="transmembrane region" description="Helical" evidence="1">
    <location>
        <begin position="7"/>
        <end position="22"/>
    </location>
</feature>
<name>A0ABX2DQS4_9BACL</name>
<evidence type="ECO:0000256" key="1">
    <source>
        <dbReference type="SAM" id="Phobius"/>
    </source>
</evidence>
<comment type="caution">
    <text evidence="2">The sequence shown here is derived from an EMBL/GenBank/DDBJ whole genome shotgun (WGS) entry which is preliminary data.</text>
</comment>
<sequence length="80" mass="9082">MNKYLRLLLLVMAILNLVNIHYRNPVLLAVVPALAIIIVVLDISLQPTRRKVWAYIIGAGLLALLWVALELKWLTPLMLI</sequence>
<keyword evidence="3" id="KW-1185">Reference proteome</keyword>
<feature type="transmembrane region" description="Helical" evidence="1">
    <location>
        <begin position="28"/>
        <end position="45"/>
    </location>
</feature>
<dbReference type="RefSeq" id="WP_173133806.1">
    <property type="nucleotide sequence ID" value="NZ_CP073365.1"/>
</dbReference>
<protein>
    <submittedName>
        <fullName evidence="2">Uncharacterized protein</fullName>
    </submittedName>
</protein>
<dbReference type="Proteomes" id="UP000711047">
    <property type="component" value="Unassembled WGS sequence"/>
</dbReference>
<organism evidence="2 3">
    <name type="scientific">Paenibacillus tritici</name>
    <dbReference type="NCBI Taxonomy" id="1873425"/>
    <lineage>
        <taxon>Bacteria</taxon>
        <taxon>Bacillati</taxon>
        <taxon>Bacillota</taxon>
        <taxon>Bacilli</taxon>
        <taxon>Bacillales</taxon>
        <taxon>Paenibacillaceae</taxon>
        <taxon>Paenibacillus</taxon>
    </lineage>
</organism>
<reference evidence="2 3" key="1">
    <citation type="submission" date="2020-05" db="EMBL/GenBank/DDBJ databases">
        <title>Paenibacillus glebae, sp. nov., Paenibacillus humi sp. nov., Paenibacillus pedi sp. nov., Paenibacillus terrestris sp. nov. and Paenibacillus terricola sp. nov., isolated from a forest top soil sample.</title>
        <authorList>
            <person name="Qi S."/>
            <person name="Carlier A."/>
            <person name="Cnockaert M."/>
            <person name="Vandamme P."/>
        </authorList>
    </citation>
    <scope>NUCLEOTIDE SEQUENCE [LARGE SCALE GENOMIC DNA]</scope>
    <source>
        <strain evidence="2 3">LMG 29502</strain>
    </source>
</reference>
<keyword evidence="1" id="KW-1133">Transmembrane helix</keyword>
<feature type="transmembrane region" description="Helical" evidence="1">
    <location>
        <begin position="52"/>
        <end position="69"/>
    </location>
</feature>
<keyword evidence="1" id="KW-0812">Transmembrane</keyword>
<gene>
    <name evidence="2" type="ORF">HQN87_13510</name>
</gene>
<accession>A0ABX2DQS4</accession>
<evidence type="ECO:0000313" key="3">
    <source>
        <dbReference type="Proteomes" id="UP000711047"/>
    </source>
</evidence>
<dbReference type="EMBL" id="JABMKX010000007">
    <property type="protein sequence ID" value="NQX46353.1"/>
    <property type="molecule type" value="Genomic_DNA"/>
</dbReference>